<evidence type="ECO:0000256" key="1">
    <source>
        <dbReference type="ARBA" id="ARBA00002540"/>
    </source>
</evidence>
<keyword evidence="9" id="KW-1185">Reference proteome</keyword>
<dbReference type="AlphaFoldDB" id="A0A5E4PY63"/>
<evidence type="ECO:0000256" key="4">
    <source>
        <dbReference type="ARBA" id="ARBA00022553"/>
    </source>
</evidence>
<reference evidence="8 9" key="1">
    <citation type="submission" date="2017-07" db="EMBL/GenBank/DDBJ databases">
        <authorList>
            <person name="Talla V."/>
            <person name="Backstrom N."/>
        </authorList>
    </citation>
    <scope>NUCLEOTIDE SEQUENCE [LARGE SCALE GENOMIC DNA]</scope>
</reference>
<evidence type="ECO:0000256" key="3">
    <source>
        <dbReference type="ARBA" id="ARBA00022473"/>
    </source>
</evidence>
<dbReference type="PANTHER" id="PTHR17005">
    <property type="entry name" value="MALE-ENHANCED ANTIGEN-1"/>
    <property type="match status" value="1"/>
</dbReference>
<evidence type="ECO:0000256" key="2">
    <source>
        <dbReference type="ARBA" id="ARBA00022245"/>
    </source>
</evidence>
<keyword evidence="6" id="KW-0744">Spermatogenesis</keyword>
<proteinExistence type="predicted"/>
<accession>A0A5E4PY63</accession>
<protein>
    <recommendedName>
        <fullName evidence="2">Male-enhanced antigen 1</fullName>
    </recommendedName>
</protein>
<sequence length="152" mass="16990">MVCEGPEPTENSPRDITPPPKYDLATNGNQDDSDDDQNEHFGYEPLPQGPETIVSHHGSDESETSDGESVQEPRSNVLPIEPIENVLAREVWNGPRPSNSIQMDNETALQVISAMANFQLPQTSIPEWAQSISEDQWKQTLHDRIEKLKQSS</sequence>
<evidence type="ECO:0000256" key="6">
    <source>
        <dbReference type="ARBA" id="ARBA00022871"/>
    </source>
</evidence>
<feature type="region of interest" description="Disordered" evidence="7">
    <location>
        <begin position="1"/>
        <end position="82"/>
    </location>
</feature>
<evidence type="ECO:0000256" key="7">
    <source>
        <dbReference type="SAM" id="MobiDB-lite"/>
    </source>
</evidence>
<evidence type="ECO:0000313" key="9">
    <source>
        <dbReference type="Proteomes" id="UP000324832"/>
    </source>
</evidence>
<keyword evidence="3" id="KW-0217">Developmental protein</keyword>
<dbReference type="GO" id="GO:0030154">
    <property type="term" value="P:cell differentiation"/>
    <property type="evidence" value="ECO:0007669"/>
    <property type="project" value="UniProtKB-KW"/>
</dbReference>
<dbReference type="Pfam" id="PF06910">
    <property type="entry name" value="MEA1"/>
    <property type="match status" value="1"/>
</dbReference>
<dbReference type="Proteomes" id="UP000324832">
    <property type="component" value="Unassembled WGS sequence"/>
</dbReference>
<comment type="function">
    <text evidence="1">May play an important role in spermatogenesis and/or testis development.</text>
</comment>
<keyword evidence="5" id="KW-0221">Differentiation</keyword>
<name>A0A5E4PY63_9NEOP</name>
<dbReference type="GO" id="GO:0007283">
    <property type="term" value="P:spermatogenesis"/>
    <property type="evidence" value="ECO:0007669"/>
    <property type="project" value="UniProtKB-KW"/>
</dbReference>
<keyword evidence="4" id="KW-0597">Phosphoprotein</keyword>
<gene>
    <name evidence="8" type="ORF">LSINAPIS_LOCUS2984</name>
</gene>
<organism evidence="8 9">
    <name type="scientific">Leptidea sinapis</name>
    <dbReference type="NCBI Taxonomy" id="189913"/>
    <lineage>
        <taxon>Eukaryota</taxon>
        <taxon>Metazoa</taxon>
        <taxon>Ecdysozoa</taxon>
        <taxon>Arthropoda</taxon>
        <taxon>Hexapoda</taxon>
        <taxon>Insecta</taxon>
        <taxon>Pterygota</taxon>
        <taxon>Neoptera</taxon>
        <taxon>Endopterygota</taxon>
        <taxon>Lepidoptera</taxon>
        <taxon>Glossata</taxon>
        <taxon>Ditrysia</taxon>
        <taxon>Papilionoidea</taxon>
        <taxon>Pieridae</taxon>
        <taxon>Dismorphiinae</taxon>
        <taxon>Leptidea</taxon>
    </lineage>
</organism>
<dbReference type="EMBL" id="FZQP02000670">
    <property type="protein sequence ID" value="VVC89963.1"/>
    <property type="molecule type" value="Genomic_DNA"/>
</dbReference>
<evidence type="ECO:0000256" key="5">
    <source>
        <dbReference type="ARBA" id="ARBA00022782"/>
    </source>
</evidence>
<dbReference type="InterPro" id="IPR009685">
    <property type="entry name" value="MEA1"/>
</dbReference>
<evidence type="ECO:0000313" key="8">
    <source>
        <dbReference type="EMBL" id="VVC89963.1"/>
    </source>
</evidence>